<sequence>METCESEKAKLLVITTKDQIADIKPYLPYGMTYAGIWDRGNEGTWIGWDGKEVLPTWKPGEPNGNTYQNCGCFVSNEIGLQDETCLYNHYFVCYKT</sequence>
<protein>
    <recommendedName>
        <fullName evidence="1">C-type lectin domain-containing protein</fullName>
    </recommendedName>
</protein>
<dbReference type="SUPFAM" id="SSF56436">
    <property type="entry name" value="C-type lectin-like"/>
    <property type="match status" value="1"/>
</dbReference>
<organism evidence="2 3">
    <name type="scientific">Sinanodonta woodiana</name>
    <name type="common">Chinese pond mussel</name>
    <name type="synonym">Anodonta woodiana</name>
    <dbReference type="NCBI Taxonomy" id="1069815"/>
    <lineage>
        <taxon>Eukaryota</taxon>
        <taxon>Metazoa</taxon>
        <taxon>Spiralia</taxon>
        <taxon>Lophotrochozoa</taxon>
        <taxon>Mollusca</taxon>
        <taxon>Bivalvia</taxon>
        <taxon>Autobranchia</taxon>
        <taxon>Heteroconchia</taxon>
        <taxon>Palaeoheterodonta</taxon>
        <taxon>Unionida</taxon>
        <taxon>Unionoidea</taxon>
        <taxon>Unionidae</taxon>
        <taxon>Unioninae</taxon>
        <taxon>Sinanodonta</taxon>
    </lineage>
</organism>
<dbReference type="InterPro" id="IPR016187">
    <property type="entry name" value="CTDL_fold"/>
</dbReference>
<name>A0ABD3XSZ1_SINWO</name>
<evidence type="ECO:0000259" key="1">
    <source>
        <dbReference type="PROSITE" id="PS50041"/>
    </source>
</evidence>
<reference evidence="2 3" key="1">
    <citation type="submission" date="2024-11" db="EMBL/GenBank/DDBJ databases">
        <title>Chromosome-level genome assembly of the freshwater bivalve Anodonta woodiana.</title>
        <authorList>
            <person name="Chen X."/>
        </authorList>
    </citation>
    <scope>NUCLEOTIDE SEQUENCE [LARGE SCALE GENOMIC DNA]</scope>
    <source>
        <strain evidence="2">MN2024</strain>
        <tissue evidence="2">Gills</tissue>
    </source>
</reference>
<dbReference type="InterPro" id="IPR001304">
    <property type="entry name" value="C-type_lectin-like"/>
</dbReference>
<evidence type="ECO:0000313" key="3">
    <source>
        <dbReference type="Proteomes" id="UP001634394"/>
    </source>
</evidence>
<gene>
    <name evidence="2" type="ORF">ACJMK2_001688</name>
</gene>
<dbReference type="Proteomes" id="UP001634394">
    <property type="component" value="Unassembled WGS sequence"/>
</dbReference>
<dbReference type="PROSITE" id="PS50041">
    <property type="entry name" value="C_TYPE_LECTIN_2"/>
    <property type="match status" value="1"/>
</dbReference>
<proteinExistence type="predicted"/>
<comment type="caution">
    <text evidence="2">The sequence shown here is derived from an EMBL/GenBank/DDBJ whole genome shotgun (WGS) entry which is preliminary data.</text>
</comment>
<accession>A0ABD3XSZ1</accession>
<dbReference type="InterPro" id="IPR016186">
    <property type="entry name" value="C-type_lectin-like/link_sf"/>
</dbReference>
<feature type="domain" description="C-type lectin" evidence="1">
    <location>
        <begin position="1"/>
        <end position="94"/>
    </location>
</feature>
<dbReference type="EMBL" id="JBJQND010000001">
    <property type="protein sequence ID" value="KAL3889344.1"/>
    <property type="molecule type" value="Genomic_DNA"/>
</dbReference>
<dbReference type="AlphaFoldDB" id="A0ABD3XSZ1"/>
<dbReference type="Pfam" id="PF00059">
    <property type="entry name" value="Lectin_C"/>
    <property type="match status" value="1"/>
</dbReference>
<dbReference type="Gene3D" id="3.10.100.10">
    <property type="entry name" value="Mannose-Binding Protein A, subunit A"/>
    <property type="match status" value="1"/>
</dbReference>
<evidence type="ECO:0000313" key="2">
    <source>
        <dbReference type="EMBL" id="KAL3889344.1"/>
    </source>
</evidence>
<keyword evidence="3" id="KW-1185">Reference proteome</keyword>